<evidence type="ECO:0000313" key="3">
    <source>
        <dbReference type="Proteomes" id="UP000245938"/>
    </source>
</evidence>
<keyword evidence="1" id="KW-1133">Transmembrane helix</keyword>
<dbReference type="Proteomes" id="UP000245938">
    <property type="component" value="Unassembled WGS sequence"/>
</dbReference>
<gene>
    <name evidence="2" type="ORF">DEX24_16185</name>
</gene>
<keyword evidence="1" id="KW-0812">Transmembrane</keyword>
<keyword evidence="1" id="KW-0472">Membrane</keyword>
<sequence>MSKDIRSQVCSVPKNLLTLVRRSSNQALPFWLYSFVLLYFSIGYATQSIISYLQFTSTDLFYPLPIGATKIENKRVLKKILPEWCYFKNVNITYTNEQLVNTFKGSVANFLN</sequence>
<evidence type="ECO:0000256" key="1">
    <source>
        <dbReference type="SAM" id="Phobius"/>
    </source>
</evidence>
<protein>
    <submittedName>
        <fullName evidence="2">Uncharacterized protein</fullName>
    </submittedName>
</protein>
<proteinExistence type="predicted"/>
<evidence type="ECO:0000313" key="2">
    <source>
        <dbReference type="EMBL" id="PWI23369.1"/>
    </source>
</evidence>
<dbReference type="AlphaFoldDB" id="A0A2U3AFP9"/>
<organism evidence="2 3">
    <name type="scientific">Kurthia sibirica</name>
    <dbReference type="NCBI Taxonomy" id="202750"/>
    <lineage>
        <taxon>Bacteria</taxon>
        <taxon>Bacillati</taxon>
        <taxon>Bacillota</taxon>
        <taxon>Bacilli</taxon>
        <taxon>Bacillales</taxon>
        <taxon>Caryophanaceae</taxon>
        <taxon>Kurthia</taxon>
    </lineage>
</organism>
<dbReference type="EMBL" id="QFVR01000036">
    <property type="protein sequence ID" value="PWI23369.1"/>
    <property type="molecule type" value="Genomic_DNA"/>
</dbReference>
<feature type="transmembrane region" description="Helical" evidence="1">
    <location>
        <begin position="30"/>
        <end position="55"/>
    </location>
</feature>
<name>A0A2U3AFP9_9BACL</name>
<accession>A0A2U3AFP9</accession>
<reference evidence="2 3" key="1">
    <citation type="submission" date="2018-05" db="EMBL/GenBank/DDBJ databases">
        <title>Kurthia sibirica genome sequence.</title>
        <authorList>
            <person name="Maclea K.S."/>
            <person name="Goen A.E."/>
        </authorList>
    </citation>
    <scope>NUCLEOTIDE SEQUENCE [LARGE SCALE GENOMIC DNA]</scope>
    <source>
        <strain evidence="2 3">ATCC 49154</strain>
    </source>
</reference>
<keyword evidence="3" id="KW-1185">Reference proteome</keyword>
<comment type="caution">
    <text evidence="2">The sequence shown here is derived from an EMBL/GenBank/DDBJ whole genome shotgun (WGS) entry which is preliminary data.</text>
</comment>